<dbReference type="InterPro" id="IPR035906">
    <property type="entry name" value="MetI-like_sf"/>
</dbReference>
<dbReference type="PANTHER" id="PTHR30465:SF0">
    <property type="entry name" value="OLIGOPEPTIDE TRANSPORT SYSTEM PERMEASE PROTEIN APPB"/>
    <property type="match status" value="1"/>
</dbReference>
<feature type="domain" description="ABC transmembrane type-1" evidence="8">
    <location>
        <begin position="110"/>
        <end position="314"/>
    </location>
</feature>
<reference evidence="10" key="1">
    <citation type="submission" date="2017-05" db="EMBL/GenBank/DDBJ databases">
        <title>Improved OligoMM genomes.</title>
        <authorList>
            <person name="Garzetti D."/>
        </authorList>
    </citation>
    <scope>NUCLEOTIDE SEQUENCE [LARGE SCALE GENOMIC DNA]</scope>
    <source>
        <strain evidence="10">YL45</strain>
    </source>
</reference>
<feature type="transmembrane region" description="Helical" evidence="7">
    <location>
        <begin position="12"/>
        <end position="30"/>
    </location>
</feature>
<protein>
    <submittedName>
        <fullName evidence="9">ABC transporter permease</fullName>
    </submittedName>
</protein>
<comment type="similarity">
    <text evidence="7">Belongs to the binding-protein-dependent transport system permease family.</text>
</comment>
<dbReference type="Proteomes" id="UP000214610">
    <property type="component" value="Unassembled WGS sequence"/>
</dbReference>
<dbReference type="GO" id="GO:0005886">
    <property type="term" value="C:plasma membrane"/>
    <property type="evidence" value="ECO:0007669"/>
    <property type="project" value="UniProtKB-SubCell"/>
</dbReference>
<feature type="transmembrane region" description="Helical" evidence="7">
    <location>
        <begin position="114"/>
        <end position="138"/>
    </location>
</feature>
<comment type="subcellular location">
    <subcellularLocation>
        <location evidence="1 7">Cell membrane</location>
        <topology evidence="1 7">Multi-pass membrane protein</topology>
    </subcellularLocation>
</comment>
<name>A0A227KIL2_9BURK</name>
<keyword evidence="6 7" id="KW-0472">Membrane</keyword>
<dbReference type="CDD" id="cd06261">
    <property type="entry name" value="TM_PBP2"/>
    <property type="match status" value="1"/>
</dbReference>
<keyword evidence="10" id="KW-1185">Reference proteome</keyword>
<feature type="transmembrane region" description="Helical" evidence="7">
    <location>
        <begin position="185"/>
        <end position="204"/>
    </location>
</feature>
<evidence type="ECO:0000313" key="10">
    <source>
        <dbReference type="Proteomes" id="UP000214610"/>
    </source>
</evidence>
<dbReference type="GeneID" id="78362631"/>
<proteinExistence type="inferred from homology"/>
<dbReference type="RefSeq" id="WP_066595009.1">
    <property type="nucleotide sequence ID" value="NZ_CAJTBZ010000051.1"/>
</dbReference>
<feature type="transmembrane region" description="Helical" evidence="7">
    <location>
        <begin position="248"/>
        <end position="272"/>
    </location>
</feature>
<dbReference type="Pfam" id="PF00528">
    <property type="entry name" value="BPD_transp_1"/>
    <property type="match status" value="1"/>
</dbReference>
<dbReference type="InterPro" id="IPR045621">
    <property type="entry name" value="BPD_transp_1_N"/>
</dbReference>
<organism evidence="9 10">
    <name type="scientific">Turicimonas muris</name>
    <dbReference type="NCBI Taxonomy" id="1796652"/>
    <lineage>
        <taxon>Bacteria</taxon>
        <taxon>Pseudomonadati</taxon>
        <taxon>Pseudomonadota</taxon>
        <taxon>Betaproteobacteria</taxon>
        <taxon>Burkholderiales</taxon>
        <taxon>Sutterellaceae</taxon>
        <taxon>Turicimonas</taxon>
    </lineage>
</organism>
<feature type="transmembrane region" description="Helical" evidence="7">
    <location>
        <begin position="145"/>
        <end position="165"/>
    </location>
</feature>
<dbReference type="PANTHER" id="PTHR30465">
    <property type="entry name" value="INNER MEMBRANE ABC TRANSPORTER"/>
    <property type="match status" value="1"/>
</dbReference>
<dbReference type="EMBL" id="NHMP01000004">
    <property type="protein sequence ID" value="OXE47613.1"/>
    <property type="molecule type" value="Genomic_DNA"/>
</dbReference>
<comment type="caution">
    <text evidence="9">The sequence shown here is derived from an EMBL/GenBank/DDBJ whole genome shotgun (WGS) entry which is preliminary data.</text>
</comment>
<evidence type="ECO:0000256" key="5">
    <source>
        <dbReference type="ARBA" id="ARBA00022989"/>
    </source>
</evidence>
<accession>A0A227KIL2</accession>
<evidence type="ECO:0000313" key="9">
    <source>
        <dbReference type="EMBL" id="OXE47613.1"/>
    </source>
</evidence>
<evidence type="ECO:0000256" key="7">
    <source>
        <dbReference type="RuleBase" id="RU363032"/>
    </source>
</evidence>
<keyword evidence="5 7" id="KW-1133">Transmembrane helix</keyword>
<dbReference type="Gene3D" id="1.10.3720.10">
    <property type="entry name" value="MetI-like"/>
    <property type="match status" value="1"/>
</dbReference>
<dbReference type="SUPFAM" id="SSF161098">
    <property type="entry name" value="MetI-like"/>
    <property type="match status" value="1"/>
</dbReference>
<evidence type="ECO:0000256" key="1">
    <source>
        <dbReference type="ARBA" id="ARBA00004651"/>
    </source>
</evidence>
<evidence type="ECO:0000256" key="2">
    <source>
        <dbReference type="ARBA" id="ARBA00022448"/>
    </source>
</evidence>
<dbReference type="GO" id="GO:0055085">
    <property type="term" value="P:transmembrane transport"/>
    <property type="evidence" value="ECO:0007669"/>
    <property type="project" value="InterPro"/>
</dbReference>
<evidence type="ECO:0000256" key="4">
    <source>
        <dbReference type="ARBA" id="ARBA00022692"/>
    </source>
</evidence>
<dbReference type="AlphaFoldDB" id="A0A227KIL2"/>
<dbReference type="InterPro" id="IPR000515">
    <property type="entry name" value="MetI-like"/>
</dbReference>
<evidence type="ECO:0000256" key="6">
    <source>
        <dbReference type="ARBA" id="ARBA00023136"/>
    </source>
</evidence>
<sequence length="325" mass="36136">MLRYLLRRIGYGFLILLGVNLLTFLLFFAVNTPDDMARLNIGGKRVTAEAIQNWKEAHGYDKPLIWNSKAQGTEKATDTIFWTHSARLMVGDLGSSDAGRDIAYEIKERAWPSLALALPTFLLGVIVIVTFSLGLVFFRRTKLEYGGVILAVVMMSISSLFYIIFGQWLFSKVFKLFPISGFETGTAMITFLILPIAIGVFSRIGGDALLYRSMFLEEINKDYVRTARSKGLSETAVLFRHVLRNASLPIITSTVAVLPMLFLGSLIMESFFGIPGLGSFTIDAINAQDFAIVRTMVFVGTVLYVIGLILTDVAYTIADPRIRLK</sequence>
<dbReference type="Pfam" id="PF19300">
    <property type="entry name" value="BPD_transp_1_N"/>
    <property type="match status" value="1"/>
</dbReference>
<evidence type="ECO:0000256" key="3">
    <source>
        <dbReference type="ARBA" id="ARBA00022475"/>
    </source>
</evidence>
<keyword evidence="2 7" id="KW-0813">Transport</keyword>
<keyword evidence="3" id="KW-1003">Cell membrane</keyword>
<feature type="transmembrane region" description="Helical" evidence="7">
    <location>
        <begin position="292"/>
        <end position="315"/>
    </location>
</feature>
<keyword evidence="4 7" id="KW-0812">Transmembrane</keyword>
<dbReference type="PROSITE" id="PS50928">
    <property type="entry name" value="ABC_TM1"/>
    <property type="match status" value="1"/>
</dbReference>
<evidence type="ECO:0000259" key="8">
    <source>
        <dbReference type="PROSITE" id="PS50928"/>
    </source>
</evidence>
<gene>
    <name evidence="9" type="ORF">ADH67_07410</name>
</gene>